<organism evidence="1 2">
    <name type="scientific">Eumeta variegata</name>
    <name type="common">Bagworm moth</name>
    <name type="synonym">Eumeta japonica</name>
    <dbReference type="NCBI Taxonomy" id="151549"/>
    <lineage>
        <taxon>Eukaryota</taxon>
        <taxon>Metazoa</taxon>
        <taxon>Ecdysozoa</taxon>
        <taxon>Arthropoda</taxon>
        <taxon>Hexapoda</taxon>
        <taxon>Insecta</taxon>
        <taxon>Pterygota</taxon>
        <taxon>Neoptera</taxon>
        <taxon>Endopterygota</taxon>
        <taxon>Lepidoptera</taxon>
        <taxon>Glossata</taxon>
        <taxon>Ditrysia</taxon>
        <taxon>Tineoidea</taxon>
        <taxon>Psychidae</taxon>
        <taxon>Oiketicinae</taxon>
        <taxon>Eumeta</taxon>
    </lineage>
</organism>
<protein>
    <submittedName>
        <fullName evidence="1">Uncharacterized protein</fullName>
    </submittedName>
</protein>
<keyword evidence="2" id="KW-1185">Reference proteome</keyword>
<dbReference type="Proteomes" id="UP000299102">
    <property type="component" value="Unassembled WGS sequence"/>
</dbReference>
<evidence type="ECO:0000313" key="2">
    <source>
        <dbReference type="Proteomes" id="UP000299102"/>
    </source>
</evidence>
<reference evidence="1 2" key="1">
    <citation type="journal article" date="2019" name="Commun. Biol.">
        <title>The bagworm genome reveals a unique fibroin gene that provides high tensile strength.</title>
        <authorList>
            <person name="Kono N."/>
            <person name="Nakamura H."/>
            <person name="Ohtoshi R."/>
            <person name="Tomita M."/>
            <person name="Numata K."/>
            <person name="Arakawa K."/>
        </authorList>
    </citation>
    <scope>NUCLEOTIDE SEQUENCE [LARGE SCALE GENOMIC DNA]</scope>
</reference>
<proteinExistence type="predicted"/>
<evidence type="ECO:0000313" key="1">
    <source>
        <dbReference type="EMBL" id="GBP38350.1"/>
    </source>
</evidence>
<dbReference type="AlphaFoldDB" id="A0A4C1VIE3"/>
<comment type="caution">
    <text evidence="1">The sequence shown here is derived from an EMBL/GenBank/DDBJ whole genome shotgun (WGS) entry which is preliminary data.</text>
</comment>
<name>A0A4C1VIE3_EUMVA</name>
<dbReference type="EMBL" id="BGZK01000347">
    <property type="protein sequence ID" value="GBP38350.1"/>
    <property type="molecule type" value="Genomic_DNA"/>
</dbReference>
<gene>
    <name evidence="1" type="ORF">EVAR_36302_1</name>
</gene>
<accession>A0A4C1VIE3</accession>
<sequence>MAARVTRDVGSTPSGDVVPLTEGYVHLKGIVSASSDVEMALGRAPSVDVVISECHAPVLLGLNSGYIEKVVIYAEINTNALEEVCNMSRTTIAKYNASSVIAKIRPRFTLRANGI</sequence>